<dbReference type="InterPro" id="IPR019378">
    <property type="entry name" value="GDP-Fuc_O-FucTrfase"/>
</dbReference>
<accession>A0AAX6FRH7</accession>
<dbReference type="AlphaFoldDB" id="A0AAX6FRH7"/>
<dbReference type="GO" id="GO:0006004">
    <property type="term" value="P:fucose metabolic process"/>
    <property type="evidence" value="ECO:0007669"/>
    <property type="project" value="UniProtKB-KW"/>
</dbReference>
<keyword evidence="2" id="KW-0328">Glycosyltransferase</keyword>
<evidence type="ECO:0000256" key="5">
    <source>
        <dbReference type="ARBA" id="ARBA00023277"/>
    </source>
</evidence>
<evidence type="ECO:0000256" key="3">
    <source>
        <dbReference type="ARBA" id="ARBA00022679"/>
    </source>
</evidence>
<evidence type="ECO:0000256" key="6">
    <source>
        <dbReference type="ARBA" id="ARBA00030350"/>
    </source>
</evidence>
<comment type="caution">
    <text evidence="8">The sequence shown here is derived from an EMBL/GenBank/DDBJ whole genome shotgun (WGS) entry which is preliminary data.</text>
</comment>
<evidence type="ECO:0000313" key="9">
    <source>
        <dbReference type="Proteomes" id="UP001140949"/>
    </source>
</evidence>
<keyword evidence="7" id="KW-1133">Transmembrane helix</keyword>
<dbReference type="Pfam" id="PF10250">
    <property type="entry name" value="O-FucT"/>
    <property type="match status" value="1"/>
</dbReference>
<reference evidence="8" key="2">
    <citation type="submission" date="2023-04" db="EMBL/GenBank/DDBJ databases">
        <authorList>
            <person name="Bruccoleri R.E."/>
            <person name="Oakeley E.J."/>
            <person name="Faust A.-M."/>
            <person name="Dessus-Babus S."/>
            <person name="Altorfer M."/>
            <person name="Burckhardt D."/>
            <person name="Oertli M."/>
            <person name="Naumann U."/>
            <person name="Petersen F."/>
            <person name="Wong J."/>
        </authorList>
    </citation>
    <scope>NUCLEOTIDE SEQUENCE</scope>
    <source>
        <strain evidence="8">GSM-AAB239-AS_SAM_17_03QT</strain>
        <tissue evidence="8">Leaf</tissue>
    </source>
</reference>
<evidence type="ECO:0000313" key="8">
    <source>
        <dbReference type="EMBL" id="KAJ6819002.1"/>
    </source>
</evidence>
<dbReference type="GO" id="GO:0016757">
    <property type="term" value="F:glycosyltransferase activity"/>
    <property type="evidence" value="ECO:0007669"/>
    <property type="project" value="UniProtKB-KW"/>
</dbReference>
<keyword evidence="4" id="KW-0294">Fucose metabolism</keyword>
<dbReference type="PIRSF" id="PIRSF009360">
    <property type="entry name" value="UCP009360"/>
    <property type="match status" value="1"/>
</dbReference>
<dbReference type="EMBL" id="JANAVB010026796">
    <property type="protein sequence ID" value="KAJ6819002.1"/>
    <property type="molecule type" value="Genomic_DNA"/>
</dbReference>
<proteinExistence type="inferred from homology"/>
<comment type="similarity">
    <text evidence="1">Belongs to the glycosyltransferase GT106 family.</text>
</comment>
<reference evidence="8" key="1">
    <citation type="journal article" date="2023" name="GigaByte">
        <title>Genome assembly of the bearded iris, Iris pallida Lam.</title>
        <authorList>
            <person name="Bruccoleri R.E."/>
            <person name="Oakeley E.J."/>
            <person name="Faust A.M.E."/>
            <person name="Altorfer M."/>
            <person name="Dessus-Babus S."/>
            <person name="Burckhardt D."/>
            <person name="Oertli M."/>
            <person name="Naumann U."/>
            <person name="Petersen F."/>
            <person name="Wong J."/>
        </authorList>
    </citation>
    <scope>NUCLEOTIDE SEQUENCE</scope>
    <source>
        <strain evidence="8">GSM-AAB239-AS_SAM_17_03QT</strain>
    </source>
</reference>
<name>A0AAX6FRH7_IRIPA</name>
<feature type="transmembrane region" description="Helical" evidence="7">
    <location>
        <begin position="12"/>
        <end position="29"/>
    </location>
</feature>
<protein>
    <recommendedName>
        <fullName evidence="6">O-fucosyltransferase family protein</fullName>
    </recommendedName>
</protein>
<organism evidence="8 9">
    <name type="scientific">Iris pallida</name>
    <name type="common">Sweet iris</name>
    <dbReference type="NCBI Taxonomy" id="29817"/>
    <lineage>
        <taxon>Eukaryota</taxon>
        <taxon>Viridiplantae</taxon>
        <taxon>Streptophyta</taxon>
        <taxon>Embryophyta</taxon>
        <taxon>Tracheophyta</taxon>
        <taxon>Spermatophyta</taxon>
        <taxon>Magnoliopsida</taxon>
        <taxon>Liliopsida</taxon>
        <taxon>Asparagales</taxon>
        <taxon>Iridaceae</taxon>
        <taxon>Iridoideae</taxon>
        <taxon>Irideae</taxon>
        <taxon>Iris</taxon>
    </lineage>
</organism>
<sequence>MRGACCFDPRQVLAGFLTLSMFGMLGNMIKRDHFDSIQVSMPMSSNAQFNVVKIEDHSGKALVQVNRGPWKVKSQELKPCWNKPDTKYESKGFITFSLTTGPEYHISQITDAVVIARYLGATLVLPDIRGNDIGHKMHFEDMYDVDKFMKSVDGVVKIVRELPAEVAAGKPAVVRVPNRVAEEFIVKNIEPIFRTKNYLRLAIIFPSISLRQMEKKNTDLDATSCLAMFGSLELKPEIQEVANAMVDRLRTLSRKSDGKFVAVDLRVEVLEKGCKEIGGKEKKTCYSAQEVGDFLKKAGFDGDTTIYLTQTWWHDSLNTLKEVFPKTYTKDDIIPADKKGKFLRSGSGELERALDFQICSQGDVFVPAISGLFYGNVAGKRIASGRTQIIVPGQESDKDFISSYVSKQNHLAYSCHC</sequence>
<evidence type="ECO:0000256" key="4">
    <source>
        <dbReference type="ARBA" id="ARBA00023253"/>
    </source>
</evidence>
<dbReference type="PANTHER" id="PTHR31288:SF5">
    <property type="entry name" value="PROTEIN MANNAN SYNTHESIS-RELATED 1"/>
    <property type="match status" value="1"/>
</dbReference>
<dbReference type="Proteomes" id="UP001140949">
    <property type="component" value="Unassembled WGS sequence"/>
</dbReference>
<evidence type="ECO:0000256" key="1">
    <source>
        <dbReference type="ARBA" id="ARBA00007737"/>
    </source>
</evidence>
<keyword evidence="9" id="KW-1185">Reference proteome</keyword>
<dbReference type="CDD" id="cd11299">
    <property type="entry name" value="O-FucT_plant"/>
    <property type="match status" value="1"/>
</dbReference>
<gene>
    <name evidence="8" type="ORF">M6B38_404895</name>
</gene>
<evidence type="ECO:0000256" key="2">
    <source>
        <dbReference type="ARBA" id="ARBA00022676"/>
    </source>
</evidence>
<keyword evidence="7" id="KW-0472">Membrane</keyword>
<keyword evidence="7" id="KW-0812">Transmembrane</keyword>
<keyword evidence="3" id="KW-0808">Transferase</keyword>
<dbReference type="InterPro" id="IPR024709">
    <property type="entry name" value="FucosylTrfase_pln"/>
</dbReference>
<evidence type="ECO:0000256" key="7">
    <source>
        <dbReference type="SAM" id="Phobius"/>
    </source>
</evidence>
<keyword evidence="5" id="KW-0119">Carbohydrate metabolism</keyword>
<dbReference type="PANTHER" id="PTHR31288">
    <property type="entry name" value="O-FUCOSYLTRANSFERASE FAMILY PROTEIN"/>
    <property type="match status" value="1"/>
</dbReference>